<feature type="non-terminal residue" evidence="1">
    <location>
        <position position="121"/>
    </location>
</feature>
<reference evidence="1" key="1">
    <citation type="submission" date="2021-06" db="EMBL/GenBank/DDBJ databases">
        <authorList>
            <person name="Kallberg Y."/>
            <person name="Tangrot J."/>
            <person name="Rosling A."/>
        </authorList>
    </citation>
    <scope>NUCLEOTIDE SEQUENCE</scope>
    <source>
        <strain evidence="1">FL966</strain>
    </source>
</reference>
<name>A0A9N9KDK3_9GLOM</name>
<proteinExistence type="predicted"/>
<sequence>LCEFSYMFDAEPANQRLWFTAAKLVEKKGVDWNTYQKLEEYAQNQENIKKEVKTCYHGVRANNNELSKVAISNTTILYASLKPMVMKALKISDNEYDKLVKASKDELFEYDSYQHIVRVYA</sequence>
<protein>
    <submittedName>
        <fullName evidence="1">20948_t:CDS:1</fullName>
    </submittedName>
</protein>
<dbReference type="AlphaFoldDB" id="A0A9N9KDK3"/>
<accession>A0A9N9KDK3</accession>
<dbReference type="OrthoDB" id="2013972at2759"/>
<comment type="caution">
    <text evidence="1">The sequence shown here is derived from an EMBL/GenBank/DDBJ whole genome shotgun (WGS) entry which is preliminary data.</text>
</comment>
<organism evidence="1 2">
    <name type="scientific">Cetraspora pellucida</name>
    <dbReference type="NCBI Taxonomy" id="1433469"/>
    <lineage>
        <taxon>Eukaryota</taxon>
        <taxon>Fungi</taxon>
        <taxon>Fungi incertae sedis</taxon>
        <taxon>Mucoromycota</taxon>
        <taxon>Glomeromycotina</taxon>
        <taxon>Glomeromycetes</taxon>
        <taxon>Diversisporales</taxon>
        <taxon>Gigasporaceae</taxon>
        <taxon>Cetraspora</taxon>
    </lineage>
</organism>
<keyword evidence="2" id="KW-1185">Reference proteome</keyword>
<dbReference type="Proteomes" id="UP000789759">
    <property type="component" value="Unassembled WGS sequence"/>
</dbReference>
<evidence type="ECO:0000313" key="2">
    <source>
        <dbReference type="Proteomes" id="UP000789759"/>
    </source>
</evidence>
<gene>
    <name evidence="1" type="ORF">CPELLU_LOCUS20020</name>
</gene>
<dbReference type="EMBL" id="CAJVQA010054621">
    <property type="protein sequence ID" value="CAG8824646.1"/>
    <property type="molecule type" value="Genomic_DNA"/>
</dbReference>
<evidence type="ECO:0000313" key="1">
    <source>
        <dbReference type="EMBL" id="CAG8824646.1"/>
    </source>
</evidence>
<feature type="non-terminal residue" evidence="1">
    <location>
        <position position="1"/>
    </location>
</feature>